<dbReference type="PANTHER" id="PTHR11161">
    <property type="entry name" value="O-ACYLTRANSFERASE"/>
    <property type="match status" value="1"/>
</dbReference>
<dbReference type="Proteomes" id="UP000887575">
    <property type="component" value="Unassembled WGS sequence"/>
</dbReference>
<evidence type="ECO:0000259" key="2">
    <source>
        <dbReference type="Pfam" id="PF01757"/>
    </source>
</evidence>
<proteinExistence type="predicted"/>
<keyword evidence="1" id="KW-0472">Membrane</keyword>
<keyword evidence="3" id="KW-1185">Reference proteome</keyword>
<feature type="transmembrane region" description="Helical" evidence="1">
    <location>
        <begin position="475"/>
        <end position="500"/>
    </location>
</feature>
<organism evidence="3 4">
    <name type="scientific">Mesorhabditis belari</name>
    <dbReference type="NCBI Taxonomy" id="2138241"/>
    <lineage>
        <taxon>Eukaryota</taxon>
        <taxon>Metazoa</taxon>
        <taxon>Ecdysozoa</taxon>
        <taxon>Nematoda</taxon>
        <taxon>Chromadorea</taxon>
        <taxon>Rhabditida</taxon>
        <taxon>Rhabditina</taxon>
        <taxon>Rhabditomorpha</taxon>
        <taxon>Rhabditoidea</taxon>
        <taxon>Rhabditidae</taxon>
        <taxon>Mesorhabditinae</taxon>
        <taxon>Mesorhabditis</taxon>
    </lineage>
</organism>
<feature type="transmembrane region" description="Helical" evidence="1">
    <location>
        <begin position="200"/>
        <end position="219"/>
    </location>
</feature>
<protein>
    <submittedName>
        <fullName evidence="4">Acyltransferase 3 domain-containing protein</fullName>
    </submittedName>
</protein>
<feature type="domain" description="Acyltransferase 3" evidence="2">
    <location>
        <begin position="110"/>
        <end position="497"/>
    </location>
</feature>
<keyword evidence="1" id="KW-0812">Transmembrane</keyword>
<feature type="transmembrane region" description="Helical" evidence="1">
    <location>
        <begin position="287"/>
        <end position="310"/>
    </location>
</feature>
<dbReference type="InterPro" id="IPR052728">
    <property type="entry name" value="O2_lipid_transport_reg"/>
</dbReference>
<dbReference type="Pfam" id="PF01757">
    <property type="entry name" value="Acyl_transf_3"/>
    <property type="match status" value="1"/>
</dbReference>
<sequence>MASVEILTEASLLAPGFRQMDLRTLDMLKLLQTAGLNENETIISAGNESKTCLLDSFFPETVGTAVTPLLAWGCLVLMGTFVAKSPLRSLSLQRSWQELTTGRQSRLNMLDCFRVIAILWVMMNHTGSEGRVDILDRLPSAETFKHNVHTHPIFGALLGNSALGVEVFLVLSGMLGARSWLRNAEDDFWSHYRSFIGRRILRLFPSIAFFVYLAAGPIMKAVLPRYTSTMISDCGLQGLLSHLTFTGNWQSTPTCMGYLWYLGLDMQLHLALPFLLHLLVSNKVRGLAVIFATIATSCVLRAAHCSIYGVCNKSDVDIPFISYPDSDPIEILKAYEGLWDMYARPYTKCGPFLVGVLLGYATVYIKAEFSPRFSSTLFTASALTCVGVIYAILPEYWYPEMSTNLYNLSYTATFRTIFSIGICGMIAALYWRKNSVQVSPLWSILARLTFSVYLLHMPIVYIFNHLPYLQTAHGAVELLVVLPFVSILSFFAAIIFYLFIESPIGNLSNQCAKQLGL</sequence>
<dbReference type="WBParaSite" id="MBELARI_LOCUS5983">
    <property type="protein sequence ID" value="MBELARI_LOCUS5983"/>
    <property type="gene ID" value="MBELARI_LOCUS5983"/>
</dbReference>
<evidence type="ECO:0000313" key="4">
    <source>
        <dbReference type="WBParaSite" id="MBELARI_LOCUS5983"/>
    </source>
</evidence>
<dbReference type="AlphaFoldDB" id="A0AAF3FH56"/>
<feature type="transmembrane region" description="Helical" evidence="1">
    <location>
        <begin position="413"/>
        <end position="432"/>
    </location>
</feature>
<name>A0AAF3FH56_9BILA</name>
<evidence type="ECO:0000256" key="1">
    <source>
        <dbReference type="SAM" id="Phobius"/>
    </source>
</evidence>
<dbReference type="GO" id="GO:0016747">
    <property type="term" value="F:acyltransferase activity, transferring groups other than amino-acyl groups"/>
    <property type="evidence" value="ECO:0007669"/>
    <property type="project" value="InterPro"/>
</dbReference>
<keyword evidence="1" id="KW-1133">Transmembrane helix</keyword>
<reference evidence="4" key="1">
    <citation type="submission" date="2024-02" db="UniProtKB">
        <authorList>
            <consortium name="WormBaseParasite"/>
        </authorList>
    </citation>
    <scope>IDENTIFICATION</scope>
</reference>
<feature type="transmembrane region" description="Helical" evidence="1">
    <location>
        <begin position="258"/>
        <end position="280"/>
    </location>
</feature>
<dbReference type="PANTHER" id="PTHR11161:SF12">
    <property type="entry name" value="ACYLTRANSFERASE 3 DOMAIN-CONTAINING PROTEIN-RELATED"/>
    <property type="match status" value="1"/>
</dbReference>
<accession>A0AAF3FH56</accession>
<feature type="transmembrane region" description="Helical" evidence="1">
    <location>
        <begin position="345"/>
        <end position="365"/>
    </location>
</feature>
<feature type="transmembrane region" description="Helical" evidence="1">
    <location>
        <begin position="69"/>
        <end position="87"/>
    </location>
</feature>
<evidence type="ECO:0000313" key="3">
    <source>
        <dbReference type="Proteomes" id="UP000887575"/>
    </source>
</evidence>
<dbReference type="InterPro" id="IPR002656">
    <property type="entry name" value="Acyl_transf_3_dom"/>
</dbReference>
<feature type="transmembrane region" description="Helical" evidence="1">
    <location>
        <begin position="377"/>
        <end position="393"/>
    </location>
</feature>
<feature type="transmembrane region" description="Helical" evidence="1">
    <location>
        <begin position="444"/>
        <end position="463"/>
    </location>
</feature>
<feature type="transmembrane region" description="Helical" evidence="1">
    <location>
        <begin position="153"/>
        <end position="175"/>
    </location>
</feature>